<organism evidence="4 5">
    <name type="scientific">Escherichia coli</name>
    <dbReference type="NCBI Taxonomy" id="562"/>
    <lineage>
        <taxon>Bacteria</taxon>
        <taxon>Pseudomonadati</taxon>
        <taxon>Pseudomonadota</taxon>
        <taxon>Gammaproteobacteria</taxon>
        <taxon>Enterobacterales</taxon>
        <taxon>Enterobacteriaceae</taxon>
        <taxon>Escherichia</taxon>
    </lineage>
</organism>
<dbReference type="Gene3D" id="3.90.850.10">
    <property type="entry name" value="Fumarylacetoacetase-like, C-terminal domain"/>
    <property type="match status" value="1"/>
</dbReference>
<keyword evidence="4" id="KW-0456">Lyase</keyword>
<proteinExistence type="predicted"/>
<dbReference type="Pfam" id="PF01557">
    <property type="entry name" value="FAA_hydrolase"/>
    <property type="match status" value="1"/>
</dbReference>
<evidence type="ECO:0000313" key="4">
    <source>
        <dbReference type="EMBL" id="STE88700.1"/>
    </source>
</evidence>
<dbReference type="Proteomes" id="UP000255460">
    <property type="component" value="Unassembled WGS sequence"/>
</dbReference>
<name>A0A376L367_ECOLX</name>
<accession>A0A376L367</accession>
<dbReference type="InterPro" id="IPR011234">
    <property type="entry name" value="Fumarylacetoacetase-like_C"/>
</dbReference>
<feature type="compositionally biased region" description="Basic and acidic residues" evidence="2">
    <location>
        <begin position="80"/>
        <end position="99"/>
    </location>
</feature>
<dbReference type="SUPFAM" id="SSF56529">
    <property type="entry name" value="FAH"/>
    <property type="match status" value="1"/>
</dbReference>
<dbReference type="GO" id="GO:0018800">
    <property type="term" value="F:5-oxopent-3-ene-1,2,5-tricarboxylate decarboxylase activity"/>
    <property type="evidence" value="ECO:0007669"/>
    <property type="project" value="UniProtKB-EC"/>
</dbReference>
<dbReference type="PANTHER" id="PTHR11820:SF114">
    <property type="entry name" value="4-HYDROXYPHENYLACETATE CATABOLISM PROTEIN"/>
    <property type="match status" value="1"/>
</dbReference>
<feature type="region of interest" description="Disordered" evidence="2">
    <location>
        <begin position="71"/>
        <end position="99"/>
    </location>
</feature>
<dbReference type="EMBL" id="UFZQ01000001">
    <property type="protein sequence ID" value="STE88700.1"/>
    <property type="molecule type" value="Genomic_DNA"/>
</dbReference>
<evidence type="ECO:0000259" key="3">
    <source>
        <dbReference type="Pfam" id="PF01557"/>
    </source>
</evidence>
<evidence type="ECO:0000256" key="2">
    <source>
        <dbReference type="SAM" id="MobiDB-lite"/>
    </source>
</evidence>
<dbReference type="PANTHER" id="PTHR11820">
    <property type="entry name" value="ACYLPYRUVASE"/>
    <property type="match status" value="1"/>
</dbReference>
<evidence type="ECO:0000313" key="5">
    <source>
        <dbReference type="Proteomes" id="UP000255460"/>
    </source>
</evidence>
<dbReference type="EC" id="4.1.1.68" evidence="4"/>
<dbReference type="GO" id="GO:0016853">
    <property type="term" value="F:isomerase activity"/>
    <property type="evidence" value="ECO:0007669"/>
    <property type="project" value="UniProtKB-KW"/>
</dbReference>
<evidence type="ECO:0000256" key="1">
    <source>
        <dbReference type="ARBA" id="ARBA00022723"/>
    </source>
</evidence>
<sequence>MFLKAPNTLTGDNQTSVRPNNIEYMHYEAELVVVIGKQARNVSEADAMDYVAGYTVCNDYAIRDYLENYYRPNPAGQKPRRTDADAFNHRAERGDPGPA</sequence>
<reference evidence="4 5" key="1">
    <citation type="submission" date="2018-06" db="EMBL/GenBank/DDBJ databases">
        <authorList>
            <consortium name="Pathogen Informatics"/>
            <person name="Doyle S."/>
        </authorList>
    </citation>
    <scope>NUCLEOTIDE SEQUENCE [LARGE SCALE GENOMIC DNA]</scope>
    <source>
        <strain evidence="4 5">NCTC10418</strain>
    </source>
</reference>
<feature type="domain" description="Fumarylacetoacetase-like C-terminal" evidence="3">
    <location>
        <begin position="1"/>
        <end position="72"/>
    </location>
</feature>
<dbReference type="InterPro" id="IPR036663">
    <property type="entry name" value="Fumarylacetoacetase_C_sf"/>
</dbReference>
<dbReference type="AlphaFoldDB" id="A0A376L367"/>
<keyword evidence="1" id="KW-0479">Metal-binding</keyword>
<dbReference type="GO" id="GO:0046872">
    <property type="term" value="F:metal ion binding"/>
    <property type="evidence" value="ECO:0007669"/>
    <property type="project" value="UniProtKB-KW"/>
</dbReference>
<protein>
    <submittedName>
        <fullName evidence="4">4-hydroxyphenylacetate degradation bifunctional isomerase/decarboxylase</fullName>
        <ecNumber evidence="4">4.1.1.68</ecNumber>
    </submittedName>
</protein>
<gene>
    <name evidence="4" type="primary">hpaG_4</name>
    <name evidence="4" type="ORF">NCTC10418_06414</name>
</gene>
<keyword evidence="4" id="KW-0413">Isomerase</keyword>